<gene>
    <name evidence="7" type="ORF">L9F63_019286</name>
</gene>
<reference evidence="7" key="1">
    <citation type="journal article" date="2023" name="IScience">
        <title>Live-bearing cockroach genome reveals convergent evolutionary mechanisms linked to viviparity in insects and beyond.</title>
        <authorList>
            <person name="Fouks B."/>
            <person name="Harrison M.C."/>
            <person name="Mikhailova A.A."/>
            <person name="Marchal E."/>
            <person name="English S."/>
            <person name="Carruthers M."/>
            <person name="Jennings E.C."/>
            <person name="Chiamaka E.L."/>
            <person name="Frigard R.A."/>
            <person name="Pippel M."/>
            <person name="Attardo G.M."/>
            <person name="Benoit J.B."/>
            <person name="Bornberg-Bauer E."/>
            <person name="Tobe S.S."/>
        </authorList>
    </citation>
    <scope>NUCLEOTIDE SEQUENCE</scope>
    <source>
        <strain evidence="7">Stay&amp;Tobe</strain>
    </source>
</reference>
<evidence type="ECO:0000256" key="6">
    <source>
        <dbReference type="RuleBase" id="RU365077"/>
    </source>
</evidence>
<dbReference type="GO" id="GO:0030036">
    <property type="term" value="P:actin cytoskeleton organization"/>
    <property type="evidence" value="ECO:0007669"/>
    <property type="project" value="TreeGrafter"/>
</dbReference>
<dbReference type="PRINTS" id="PR00191">
    <property type="entry name" value="FACTINCAPA"/>
</dbReference>
<dbReference type="AlphaFoldDB" id="A0AAD7ZVI4"/>
<dbReference type="PROSITE" id="PS00748">
    <property type="entry name" value="F_ACTIN_CAPPING_A_1"/>
    <property type="match status" value="1"/>
</dbReference>
<dbReference type="InterPro" id="IPR002189">
    <property type="entry name" value="CapZ_alpha"/>
</dbReference>
<keyword evidence="4 6" id="KW-0009">Actin-binding</keyword>
<evidence type="ECO:0000256" key="3">
    <source>
        <dbReference type="ARBA" id="ARBA00022467"/>
    </source>
</evidence>
<dbReference type="PANTHER" id="PTHR10653">
    <property type="entry name" value="F-ACTIN-CAPPING PROTEIN SUBUNIT ALPHA"/>
    <property type="match status" value="1"/>
</dbReference>
<dbReference type="GO" id="GO:0051016">
    <property type="term" value="P:barbed-end actin filament capping"/>
    <property type="evidence" value="ECO:0007669"/>
    <property type="project" value="UniProtKB-UniRule"/>
</dbReference>
<dbReference type="Pfam" id="PF01267">
    <property type="entry name" value="F-actin_cap_A"/>
    <property type="match status" value="1"/>
</dbReference>
<dbReference type="InterPro" id="IPR042489">
    <property type="entry name" value="CapZ_alpha_1"/>
</dbReference>
<dbReference type="Gene3D" id="3.30.1140.60">
    <property type="entry name" value="F-actin capping protein, alpha subunit"/>
    <property type="match status" value="1"/>
</dbReference>
<dbReference type="PANTHER" id="PTHR10653:SF0">
    <property type="entry name" value="F-ACTIN-CAPPING PROTEIN SUBUNIT ALPHA"/>
    <property type="match status" value="1"/>
</dbReference>
<accession>A0AAD7ZVI4</accession>
<evidence type="ECO:0000313" key="8">
    <source>
        <dbReference type="Proteomes" id="UP001233999"/>
    </source>
</evidence>
<dbReference type="GO" id="GO:0030863">
    <property type="term" value="C:cortical cytoskeleton"/>
    <property type="evidence" value="ECO:0007669"/>
    <property type="project" value="TreeGrafter"/>
</dbReference>
<dbReference type="InterPro" id="IPR017865">
    <property type="entry name" value="F-actin_cap_asu_CS"/>
</dbReference>
<dbReference type="SUPFAM" id="SSF90096">
    <property type="entry name" value="Subunits of heterodimeric actin filament capping protein Capz"/>
    <property type="match status" value="1"/>
</dbReference>
<comment type="subunit">
    <text evidence="6">Heterodimer of an alpha and a beta subunit.</text>
</comment>
<dbReference type="Gene3D" id="3.90.1150.210">
    <property type="entry name" value="F-actin capping protein, beta subunit"/>
    <property type="match status" value="1"/>
</dbReference>
<comment type="caution">
    <text evidence="7">The sequence shown here is derived from an EMBL/GenBank/DDBJ whole genome shotgun (WGS) entry which is preliminary data.</text>
</comment>
<evidence type="ECO:0000256" key="4">
    <source>
        <dbReference type="ARBA" id="ARBA00023203"/>
    </source>
</evidence>
<dbReference type="Proteomes" id="UP001233999">
    <property type="component" value="Unassembled WGS sequence"/>
</dbReference>
<evidence type="ECO:0000256" key="1">
    <source>
        <dbReference type="ARBA" id="ARBA00010479"/>
    </source>
</evidence>
<dbReference type="PROSITE" id="PS00749">
    <property type="entry name" value="F_ACTIN_CAPPING_A_2"/>
    <property type="match status" value="1"/>
</dbReference>
<dbReference type="EMBL" id="JASPKZ010006468">
    <property type="protein sequence ID" value="KAJ9587206.1"/>
    <property type="molecule type" value="Genomic_DNA"/>
</dbReference>
<name>A0AAD7ZVI4_DIPPU</name>
<dbReference type="FunFam" id="3.30.1140.60:FF:000001">
    <property type="entry name" value="F-actin-capping protein subunit alpha"/>
    <property type="match status" value="1"/>
</dbReference>
<comment type="function">
    <text evidence="6">F-actin-capping proteins bind in a Ca(2+)-independent manner to the fast growing ends of actin filaments (barbed end) thereby blocking the exchange of subunits at these ends. Unlike other capping proteins (such as gelsolin and severin), these proteins do not sever actin filaments.</text>
</comment>
<keyword evidence="8" id="KW-1185">Reference proteome</keyword>
<protein>
    <recommendedName>
        <fullName evidence="2 6">F-actin-capping protein subunit alpha</fullName>
    </recommendedName>
</protein>
<dbReference type="FunFam" id="3.90.1150.210:FF:000003">
    <property type="entry name" value="F-actin-capping protein subunit alpha"/>
    <property type="match status" value="1"/>
</dbReference>
<evidence type="ECO:0000256" key="2">
    <source>
        <dbReference type="ARBA" id="ARBA00014038"/>
    </source>
</evidence>
<dbReference type="GO" id="GO:0051015">
    <property type="term" value="F:actin filament binding"/>
    <property type="evidence" value="ECO:0007669"/>
    <property type="project" value="TreeGrafter"/>
</dbReference>
<keyword evidence="3 6" id="KW-0117">Actin capping</keyword>
<reference evidence="7" key="2">
    <citation type="submission" date="2023-05" db="EMBL/GenBank/DDBJ databases">
        <authorList>
            <person name="Fouks B."/>
        </authorList>
    </citation>
    <scope>NUCLEOTIDE SEQUENCE</scope>
    <source>
        <strain evidence="7">Stay&amp;Tobe</strain>
        <tissue evidence="7">Testes</tissue>
    </source>
</reference>
<comment type="subunit">
    <text evidence="5">Component of the F-actin capping complex, composed of a heterodimer of an alpha and a beta subunit.</text>
</comment>
<proteinExistence type="inferred from homology"/>
<dbReference type="InterPro" id="IPR042276">
    <property type="entry name" value="CapZ_alpha/beta_2"/>
</dbReference>
<evidence type="ECO:0000313" key="7">
    <source>
        <dbReference type="EMBL" id="KAJ9587206.1"/>
    </source>
</evidence>
<dbReference type="InterPro" id="IPR037282">
    <property type="entry name" value="CapZ_alpha/beta"/>
</dbReference>
<dbReference type="GO" id="GO:0008290">
    <property type="term" value="C:F-actin capping protein complex"/>
    <property type="evidence" value="ECO:0007669"/>
    <property type="project" value="UniProtKB-UniRule"/>
</dbReference>
<sequence>MSTVAMKGDGKMAADSDEPISDQEKVRIVTNFILHSPPGEFNEVFNDVRVLLNNDNLLKEGASTAFAQYNKDQLTPVKIEGSGHKSLITEHNDLGGGRFFDDRSRQTFKYDHLKKEATDYQQWTPDAAVEPWRLAIETELTAYTGNHFKDGVCSAFGKSHQSGNTVLACIEDHQFQPNNYWNGRWRSQWCITLPQASAPAEIRGLLKVQVHYYEDGNVQLVSSKEVKESLTCNTPTDLAKEVVRLVESAESEYQCAISENYQTMSDTTFKALRRQLPVTRAKIDWNKIVSYSVGKELRNQ</sequence>
<organism evidence="7 8">
    <name type="scientific">Diploptera punctata</name>
    <name type="common">Pacific beetle cockroach</name>
    <dbReference type="NCBI Taxonomy" id="6984"/>
    <lineage>
        <taxon>Eukaryota</taxon>
        <taxon>Metazoa</taxon>
        <taxon>Ecdysozoa</taxon>
        <taxon>Arthropoda</taxon>
        <taxon>Hexapoda</taxon>
        <taxon>Insecta</taxon>
        <taxon>Pterygota</taxon>
        <taxon>Neoptera</taxon>
        <taxon>Polyneoptera</taxon>
        <taxon>Dictyoptera</taxon>
        <taxon>Blattodea</taxon>
        <taxon>Blaberoidea</taxon>
        <taxon>Blaberidae</taxon>
        <taxon>Diplopterinae</taxon>
        <taxon>Diploptera</taxon>
    </lineage>
</organism>
<comment type="similarity">
    <text evidence="1 6">Belongs to the F-actin-capping protein alpha subunit family.</text>
</comment>
<evidence type="ECO:0000256" key="5">
    <source>
        <dbReference type="ARBA" id="ARBA00044965"/>
    </source>
</evidence>